<protein>
    <submittedName>
        <fullName evidence="2">Uncharacterized protein</fullName>
    </submittedName>
</protein>
<feature type="region of interest" description="Disordered" evidence="1">
    <location>
        <begin position="1"/>
        <end position="29"/>
    </location>
</feature>
<feature type="compositionally biased region" description="Polar residues" evidence="1">
    <location>
        <begin position="1"/>
        <end position="15"/>
    </location>
</feature>
<organism evidence="2 3">
    <name type="scientific">Chaetoceros tenuissimus</name>
    <dbReference type="NCBI Taxonomy" id="426638"/>
    <lineage>
        <taxon>Eukaryota</taxon>
        <taxon>Sar</taxon>
        <taxon>Stramenopiles</taxon>
        <taxon>Ochrophyta</taxon>
        <taxon>Bacillariophyta</taxon>
        <taxon>Coscinodiscophyceae</taxon>
        <taxon>Chaetocerotophycidae</taxon>
        <taxon>Chaetocerotales</taxon>
        <taxon>Chaetocerotaceae</taxon>
        <taxon>Chaetoceros</taxon>
    </lineage>
</organism>
<dbReference type="Proteomes" id="UP001054902">
    <property type="component" value="Unassembled WGS sequence"/>
</dbReference>
<dbReference type="EMBL" id="BLLK01000047">
    <property type="protein sequence ID" value="GFH53803.1"/>
    <property type="molecule type" value="Genomic_DNA"/>
</dbReference>
<evidence type="ECO:0000313" key="2">
    <source>
        <dbReference type="EMBL" id="GFH53803.1"/>
    </source>
</evidence>
<proteinExistence type="predicted"/>
<gene>
    <name evidence="2" type="ORF">CTEN210_10279</name>
</gene>
<feature type="region of interest" description="Disordered" evidence="1">
    <location>
        <begin position="70"/>
        <end position="91"/>
    </location>
</feature>
<sequence>MNIPSRSHISSSTRQLCCADDSPHMETRDRRIDHDGDMFLEKLEIRHDRMVKAKSALIKGYSYDCLSPCPTSTSRPENSSSEGEEQDDELTSSLVLRQLSTTYQHQQRKRETQKPLESEQVQSNVLTENIGTASCLDSFLRACDAIARAIIEELETNDDENDKCTRCNDNRRRNNTIGRKVVRFDLSRNTIFLF</sequence>
<dbReference type="AlphaFoldDB" id="A0AAD3CXF6"/>
<comment type="caution">
    <text evidence="2">The sequence shown here is derived from an EMBL/GenBank/DDBJ whole genome shotgun (WGS) entry which is preliminary data.</text>
</comment>
<reference evidence="2 3" key="1">
    <citation type="journal article" date="2021" name="Sci. Rep.">
        <title>The genome of the diatom Chaetoceros tenuissimus carries an ancient integrated fragment of an extant virus.</title>
        <authorList>
            <person name="Hongo Y."/>
            <person name="Kimura K."/>
            <person name="Takaki Y."/>
            <person name="Yoshida Y."/>
            <person name="Baba S."/>
            <person name="Kobayashi G."/>
            <person name="Nagasaki K."/>
            <person name="Hano T."/>
            <person name="Tomaru Y."/>
        </authorList>
    </citation>
    <scope>NUCLEOTIDE SEQUENCE [LARGE SCALE GENOMIC DNA]</scope>
    <source>
        <strain evidence="2 3">NIES-3715</strain>
    </source>
</reference>
<evidence type="ECO:0000256" key="1">
    <source>
        <dbReference type="SAM" id="MobiDB-lite"/>
    </source>
</evidence>
<evidence type="ECO:0000313" key="3">
    <source>
        <dbReference type="Proteomes" id="UP001054902"/>
    </source>
</evidence>
<name>A0AAD3CXF6_9STRA</name>
<accession>A0AAD3CXF6</accession>
<keyword evidence="3" id="KW-1185">Reference proteome</keyword>
<feature type="compositionally biased region" description="Polar residues" evidence="1">
    <location>
        <begin position="70"/>
        <end position="81"/>
    </location>
</feature>